<evidence type="ECO:0008006" key="3">
    <source>
        <dbReference type="Google" id="ProtNLM"/>
    </source>
</evidence>
<dbReference type="RefSeq" id="WP_135248872.1">
    <property type="nucleotide sequence ID" value="NZ_SMLK01000001.1"/>
</dbReference>
<proteinExistence type="predicted"/>
<gene>
    <name evidence="1" type="ORF">EZ216_06495</name>
</gene>
<evidence type="ECO:0000313" key="2">
    <source>
        <dbReference type="Proteomes" id="UP000297839"/>
    </source>
</evidence>
<name>A0A4Z0CED7_9BURK</name>
<dbReference type="OrthoDB" id="5508069at2"/>
<dbReference type="AlphaFoldDB" id="A0A4Z0CED7"/>
<evidence type="ECO:0000313" key="1">
    <source>
        <dbReference type="EMBL" id="TFZ08785.1"/>
    </source>
</evidence>
<protein>
    <recommendedName>
        <fullName evidence="3">Nucleotidyl transferase AbiEii/AbiGii toxin family protein</fullName>
    </recommendedName>
</protein>
<dbReference type="EMBL" id="SMLK01000001">
    <property type="protein sequence ID" value="TFZ08785.1"/>
    <property type="molecule type" value="Genomic_DNA"/>
</dbReference>
<reference evidence="1 2" key="1">
    <citation type="submission" date="2019-03" db="EMBL/GenBank/DDBJ databases">
        <title>Ramlibacter sp. 18x22-1, whole genome shotgun sequence.</title>
        <authorList>
            <person name="Zhang X."/>
            <person name="Feng G."/>
            <person name="Zhu H."/>
        </authorList>
    </citation>
    <scope>NUCLEOTIDE SEQUENCE [LARGE SCALE GENOMIC DNA]</scope>
    <source>
        <strain evidence="1 2">18x22-1</strain>
    </source>
</reference>
<dbReference type="Pfam" id="PF08843">
    <property type="entry name" value="AbiEii"/>
    <property type="match status" value="1"/>
</dbReference>
<sequence length="235" mass="25945">MFERAHHRDVALVLQALSPQVLAQHRCWFGGGTAMALRYGEYRESVDIDFLVADGPSYGQLRKLLDSPAGLAPLVREGLSLELARDVVADRYGIRTLVRGGASTIKFEIVHEGRIELDAPGTADAVCGIATLTPLDLAAEKLLANADRWRDDAVFSRDLIDLAMMQAPAALLRQARAKAERAYGYTDAAASVTKAIAMLRDRTHRLDECMRAMQIATVTPAQLWQRIRRLEKTFG</sequence>
<keyword evidence="2" id="KW-1185">Reference proteome</keyword>
<comment type="caution">
    <text evidence="1">The sequence shown here is derived from an EMBL/GenBank/DDBJ whole genome shotgun (WGS) entry which is preliminary data.</text>
</comment>
<dbReference type="Proteomes" id="UP000297839">
    <property type="component" value="Unassembled WGS sequence"/>
</dbReference>
<organism evidence="1 2">
    <name type="scientific">Ramlibacter humi</name>
    <dbReference type="NCBI Taxonomy" id="2530451"/>
    <lineage>
        <taxon>Bacteria</taxon>
        <taxon>Pseudomonadati</taxon>
        <taxon>Pseudomonadota</taxon>
        <taxon>Betaproteobacteria</taxon>
        <taxon>Burkholderiales</taxon>
        <taxon>Comamonadaceae</taxon>
        <taxon>Ramlibacter</taxon>
    </lineage>
</organism>
<dbReference type="Gene3D" id="3.10.450.620">
    <property type="entry name" value="JHP933, nucleotidyltransferase-like core domain"/>
    <property type="match status" value="1"/>
</dbReference>
<accession>A0A4Z0CED7</accession>
<dbReference type="InterPro" id="IPR014942">
    <property type="entry name" value="AbiEii"/>
</dbReference>